<feature type="transmembrane region" description="Helical" evidence="5">
    <location>
        <begin position="79"/>
        <end position="100"/>
    </location>
</feature>
<dbReference type="Pfam" id="PF20216">
    <property type="entry name" value="DUF6576"/>
    <property type="match status" value="1"/>
</dbReference>
<dbReference type="InterPro" id="IPR046483">
    <property type="entry name" value="DUF6576"/>
</dbReference>
<evidence type="ECO:0000259" key="6">
    <source>
        <dbReference type="Pfam" id="PF01694"/>
    </source>
</evidence>
<sequence>MTLYGRRFLGDTPALRTFILLNIAVFLVQHLFLGLFRYHGVPVGEYIVRYFALQPLLSGDFYPWQLLTYQFMHAGLDNIWHILFNLFVLWMFGTELELLWGSRRFATYYLLCGIGAGIVHLLVQLFWTYPAPTVGASGAIYGILLAFGLTFPDRPVLMFPFFIPIPARILVLLMAGIEFISGITSAGSTIAHFAHLGGAATGFLLLRFGDRWGVFAAGDHFWNWLRGLPHRRPSPQRRRGLMLVRPAPPAEEVLFYFQGAPITQSDIDAILDKIVTHGYDSLSEHERQILYEFSRHVHNGR</sequence>
<dbReference type="PANTHER" id="PTHR43066:SF11">
    <property type="entry name" value="PEPTIDASE S54 RHOMBOID DOMAIN-CONTAINING PROTEIN"/>
    <property type="match status" value="1"/>
</dbReference>
<feature type="transmembrane region" description="Helical" evidence="5">
    <location>
        <begin position="14"/>
        <end position="35"/>
    </location>
</feature>
<gene>
    <name evidence="8" type="ORF">D0433_08645</name>
</gene>
<keyword evidence="8" id="KW-0645">Protease</keyword>
<feature type="transmembrane region" description="Helical" evidence="5">
    <location>
        <begin position="158"/>
        <end position="177"/>
    </location>
</feature>
<comment type="caution">
    <text evidence="8">The sequence shown here is derived from an EMBL/GenBank/DDBJ whole genome shotgun (WGS) entry which is preliminary data.</text>
</comment>
<evidence type="ECO:0000256" key="5">
    <source>
        <dbReference type="SAM" id="Phobius"/>
    </source>
</evidence>
<keyword evidence="8" id="KW-0378">Hydrolase</keyword>
<name>A0A395LZK3_9BACT</name>
<dbReference type="EMBL" id="PHFL01000053">
    <property type="protein sequence ID" value="RFM23892.1"/>
    <property type="molecule type" value="Genomic_DNA"/>
</dbReference>
<dbReference type="GO" id="GO:0016020">
    <property type="term" value="C:membrane"/>
    <property type="evidence" value="ECO:0007669"/>
    <property type="project" value="UniProtKB-SubCell"/>
</dbReference>
<feature type="domain" description="Peptidase S54 rhomboid" evidence="6">
    <location>
        <begin position="63"/>
        <end position="205"/>
    </location>
</feature>
<dbReference type="GO" id="GO:0006508">
    <property type="term" value="P:proteolysis"/>
    <property type="evidence" value="ECO:0007669"/>
    <property type="project" value="UniProtKB-KW"/>
</dbReference>
<evidence type="ECO:0000313" key="8">
    <source>
        <dbReference type="EMBL" id="RFM23892.1"/>
    </source>
</evidence>
<proteinExistence type="predicted"/>
<keyword evidence="4 5" id="KW-0472">Membrane</keyword>
<evidence type="ECO:0000256" key="1">
    <source>
        <dbReference type="ARBA" id="ARBA00004141"/>
    </source>
</evidence>
<accession>A0A395LZK3</accession>
<evidence type="ECO:0000256" key="3">
    <source>
        <dbReference type="ARBA" id="ARBA00022989"/>
    </source>
</evidence>
<feature type="transmembrane region" description="Helical" evidence="5">
    <location>
        <begin position="107"/>
        <end position="127"/>
    </location>
</feature>
<dbReference type="SUPFAM" id="SSF144091">
    <property type="entry name" value="Rhomboid-like"/>
    <property type="match status" value="1"/>
</dbReference>
<dbReference type="InterPro" id="IPR022764">
    <property type="entry name" value="Peptidase_S54_rhomboid_dom"/>
</dbReference>
<comment type="subcellular location">
    <subcellularLocation>
        <location evidence="1">Membrane</location>
        <topology evidence="1">Multi-pass membrane protein</topology>
    </subcellularLocation>
</comment>
<dbReference type="GO" id="GO:0004252">
    <property type="term" value="F:serine-type endopeptidase activity"/>
    <property type="evidence" value="ECO:0007669"/>
    <property type="project" value="InterPro"/>
</dbReference>
<dbReference type="SMART" id="SM01160">
    <property type="entry name" value="DUF1751"/>
    <property type="match status" value="1"/>
</dbReference>
<reference evidence="8 9" key="1">
    <citation type="journal article" date="2011" name="ISME J.">
        <title>Community ecology of hot spring cyanobacterial mats: predominant populations and their functional potential.</title>
        <authorList>
            <person name="Klatt C.G."/>
            <person name="Wood J.M."/>
            <person name="Rusch D.B."/>
            <person name="Bateson M.M."/>
            <person name="Hamamura N."/>
            <person name="Heidelberg J.F."/>
            <person name="Grossman A.R."/>
            <person name="Bhaya D."/>
            <person name="Cohan F.M."/>
            <person name="Kuhl M."/>
            <person name="Bryant D.A."/>
            <person name="Ward D.M."/>
        </authorList>
    </citation>
    <scope>NUCLEOTIDE SEQUENCE [LARGE SCALE GENOMIC DNA]</scope>
    <source>
        <strain evidence="8">OS</strain>
    </source>
</reference>
<feature type="transmembrane region" description="Helical" evidence="5">
    <location>
        <begin position="133"/>
        <end position="151"/>
    </location>
</feature>
<evidence type="ECO:0000313" key="9">
    <source>
        <dbReference type="Proteomes" id="UP000266389"/>
    </source>
</evidence>
<feature type="domain" description="DUF6576" evidence="7">
    <location>
        <begin position="263"/>
        <end position="296"/>
    </location>
</feature>
<dbReference type="PANTHER" id="PTHR43066">
    <property type="entry name" value="RHOMBOID-RELATED PROTEIN"/>
    <property type="match status" value="1"/>
</dbReference>
<feature type="transmembrane region" description="Helical" evidence="5">
    <location>
        <begin position="183"/>
        <end position="206"/>
    </location>
</feature>
<keyword evidence="3 5" id="KW-1133">Transmembrane helix</keyword>
<evidence type="ECO:0000256" key="4">
    <source>
        <dbReference type="ARBA" id="ARBA00023136"/>
    </source>
</evidence>
<dbReference type="AlphaFoldDB" id="A0A395LZK3"/>
<organism evidence="8 9">
    <name type="scientific">Candidatus Thermochlorobacter aerophilus</name>
    <dbReference type="NCBI Taxonomy" id="1868324"/>
    <lineage>
        <taxon>Bacteria</taxon>
        <taxon>Pseudomonadati</taxon>
        <taxon>Chlorobiota</taxon>
        <taxon>Chlorobiia</taxon>
        <taxon>Chlorobiales</taxon>
        <taxon>Candidatus Thermochlorobacteriaceae</taxon>
        <taxon>Candidatus Thermochlorobacter</taxon>
    </lineage>
</organism>
<dbReference type="Proteomes" id="UP000266389">
    <property type="component" value="Unassembled WGS sequence"/>
</dbReference>
<dbReference type="Gene3D" id="1.20.1540.10">
    <property type="entry name" value="Rhomboid-like"/>
    <property type="match status" value="1"/>
</dbReference>
<evidence type="ECO:0000259" key="7">
    <source>
        <dbReference type="Pfam" id="PF20216"/>
    </source>
</evidence>
<dbReference type="InterPro" id="IPR035952">
    <property type="entry name" value="Rhomboid-like_sf"/>
</dbReference>
<keyword evidence="2 5" id="KW-0812">Transmembrane</keyword>
<evidence type="ECO:0000256" key="2">
    <source>
        <dbReference type="ARBA" id="ARBA00022692"/>
    </source>
</evidence>
<protein>
    <submittedName>
        <fullName evidence="8">Rhomboid family intramembrane serine protease</fullName>
    </submittedName>
</protein>
<dbReference type="Pfam" id="PF01694">
    <property type="entry name" value="Rhomboid"/>
    <property type="match status" value="1"/>
</dbReference>